<dbReference type="PANTHER" id="PTHR24114:SF2">
    <property type="entry name" value="F-BOX DOMAIN-CONTAINING PROTEIN-RELATED"/>
    <property type="match status" value="1"/>
</dbReference>
<dbReference type="SUPFAM" id="SSF52047">
    <property type="entry name" value="RNI-like"/>
    <property type="match status" value="1"/>
</dbReference>
<dbReference type="InterPro" id="IPR001611">
    <property type="entry name" value="Leu-rich_rpt"/>
</dbReference>
<reference evidence="2" key="1">
    <citation type="submission" date="2025-08" db="UniProtKB">
        <authorList>
            <consortium name="RefSeq"/>
        </authorList>
    </citation>
    <scope>IDENTIFICATION</scope>
</reference>
<gene>
    <name evidence="2" type="primary">LOC115229172</name>
</gene>
<dbReference type="PANTHER" id="PTHR24114">
    <property type="entry name" value="LEUCINE RICH REPEAT FAMILY PROTEIN"/>
    <property type="match status" value="1"/>
</dbReference>
<dbReference type="InterPro" id="IPR032675">
    <property type="entry name" value="LRR_dom_sf"/>
</dbReference>
<dbReference type="KEGG" id="osn:115229172"/>
<protein>
    <submittedName>
        <fullName evidence="2">Dynein regulatory complex subunit 5-like</fullName>
    </submittedName>
</protein>
<sequence>MTNLDAIQFTKCLAVYRNLELLHIHRSSLNDDKCKLILTNINAHPNLKILDLSYNNIGPKGCRAIAKLIKGSNVLEKIDLTFNKIGTEGAKAIAKVLSDNDISLKKLILRLNQIEDNGGIAIFEALAKNTSLEVLDISSNYLSFSVAQSLSNALENNCIIKHVMLANNKLTLDGGKLLRDSLDKNKTLLSLEVDGSDCGHEIEYALEKIIDRNRQSQGIAGII</sequence>
<evidence type="ECO:0000313" key="2">
    <source>
        <dbReference type="RefSeq" id="XP_029655434.1"/>
    </source>
</evidence>
<organism evidence="1 2">
    <name type="scientific">Octopus sinensis</name>
    <name type="common">East Asian common octopus</name>
    <dbReference type="NCBI Taxonomy" id="2607531"/>
    <lineage>
        <taxon>Eukaryota</taxon>
        <taxon>Metazoa</taxon>
        <taxon>Spiralia</taxon>
        <taxon>Lophotrochozoa</taxon>
        <taxon>Mollusca</taxon>
        <taxon>Cephalopoda</taxon>
        <taxon>Coleoidea</taxon>
        <taxon>Octopodiformes</taxon>
        <taxon>Octopoda</taxon>
        <taxon>Incirrata</taxon>
        <taxon>Octopodidae</taxon>
        <taxon>Octopus</taxon>
    </lineage>
</organism>
<keyword evidence="1" id="KW-1185">Reference proteome</keyword>
<dbReference type="RefSeq" id="XP_029655434.1">
    <property type="nucleotide sequence ID" value="XM_029799574.1"/>
</dbReference>
<dbReference type="SMART" id="SM00368">
    <property type="entry name" value="LRR_RI"/>
    <property type="match status" value="5"/>
</dbReference>
<dbReference type="Pfam" id="PF00560">
    <property type="entry name" value="LRR_1"/>
    <property type="match status" value="1"/>
</dbReference>
<dbReference type="AlphaFoldDB" id="A0A6P7TT38"/>
<dbReference type="Gene3D" id="3.80.10.10">
    <property type="entry name" value="Ribonuclease Inhibitor"/>
    <property type="match status" value="2"/>
</dbReference>
<evidence type="ECO:0000313" key="1">
    <source>
        <dbReference type="Proteomes" id="UP000515154"/>
    </source>
</evidence>
<dbReference type="Proteomes" id="UP000515154">
    <property type="component" value="Unplaced"/>
</dbReference>
<accession>A0A6P7TT38</accession>
<dbReference type="InterPro" id="IPR052394">
    <property type="entry name" value="LRR-containing"/>
</dbReference>
<name>A0A6P7TT38_9MOLL</name>
<dbReference type="Pfam" id="PF13516">
    <property type="entry name" value="LRR_6"/>
    <property type="match status" value="3"/>
</dbReference>
<proteinExistence type="predicted"/>